<feature type="domain" description="Calcineurin-like phosphoesterase" evidence="5">
    <location>
        <begin position="3"/>
        <end position="222"/>
    </location>
</feature>
<dbReference type="AlphaFoldDB" id="A0A328ADR3"/>
<dbReference type="RefSeq" id="WP_111515074.1">
    <property type="nucleotide sequence ID" value="NZ_QFYR01000002.1"/>
</dbReference>
<comment type="caution">
    <text evidence="6">The sequence shown here is derived from an EMBL/GenBank/DDBJ whole genome shotgun (WGS) entry which is preliminary data.</text>
</comment>
<keyword evidence="7" id="KW-1185">Reference proteome</keyword>
<evidence type="ECO:0000313" key="6">
    <source>
        <dbReference type="EMBL" id="RAK52789.1"/>
    </source>
</evidence>
<dbReference type="PANTHER" id="PTHR42988:SF2">
    <property type="entry name" value="CYCLIC NUCLEOTIDE PHOSPHODIESTERASE CBUA0032-RELATED"/>
    <property type="match status" value="1"/>
</dbReference>
<dbReference type="Proteomes" id="UP000249725">
    <property type="component" value="Unassembled WGS sequence"/>
</dbReference>
<dbReference type="Gene3D" id="3.60.21.10">
    <property type="match status" value="1"/>
</dbReference>
<accession>A0A328ADR3</accession>
<gene>
    <name evidence="6" type="ORF">DJ018_11425</name>
</gene>
<dbReference type="GO" id="GO:0016787">
    <property type="term" value="F:hydrolase activity"/>
    <property type="evidence" value="ECO:0007669"/>
    <property type="project" value="UniProtKB-KW"/>
</dbReference>
<dbReference type="SUPFAM" id="SSF56300">
    <property type="entry name" value="Metallo-dependent phosphatases"/>
    <property type="match status" value="1"/>
</dbReference>
<keyword evidence="3" id="KW-0408">Iron</keyword>
<proteinExistence type="inferred from homology"/>
<dbReference type="OrthoDB" id="9794568at2"/>
<sequence>MAFRLAHISDLHLPPPPGAGGRDQPLKRRLSRFAWRRKGRTHDPAVLAQLVADVKAHAPDHLAITGDLTNFSTNEEFEAARRWLDGLGPSADVTVSPGNHDALVGRADAARFDPWRPWLGDEAATAFPYVRRRGPVAVINLCSALPTAPHLAQGELGPEQLDRLARLLPELKGEGLFRLLLIHHPPVNGVVSRRKSLRDGETLRAVLREAGAELVLHGHAHTAAVGSAPGPRGPIPVLGVPSASSVEGHHEAARWHGFDIETRDGGWDVRVTARGLSGGTIGELGRYRLRVG</sequence>
<keyword evidence="1" id="KW-0479">Metal-binding</keyword>
<dbReference type="InterPro" id="IPR029052">
    <property type="entry name" value="Metallo-depent_PP-like"/>
</dbReference>
<organism evidence="6 7">
    <name type="scientific">Phenylobacterium deserti</name>
    <dbReference type="NCBI Taxonomy" id="1914756"/>
    <lineage>
        <taxon>Bacteria</taxon>
        <taxon>Pseudomonadati</taxon>
        <taxon>Pseudomonadota</taxon>
        <taxon>Alphaproteobacteria</taxon>
        <taxon>Caulobacterales</taxon>
        <taxon>Caulobacteraceae</taxon>
        <taxon>Phenylobacterium</taxon>
    </lineage>
</organism>
<evidence type="ECO:0000256" key="3">
    <source>
        <dbReference type="ARBA" id="ARBA00023004"/>
    </source>
</evidence>
<dbReference type="PANTHER" id="PTHR42988">
    <property type="entry name" value="PHOSPHOHYDROLASE"/>
    <property type="match status" value="1"/>
</dbReference>
<protein>
    <submittedName>
        <fullName evidence="6">Metallophosphoesterase</fullName>
    </submittedName>
</protein>
<evidence type="ECO:0000313" key="7">
    <source>
        <dbReference type="Proteomes" id="UP000249725"/>
    </source>
</evidence>
<dbReference type="EMBL" id="QFYR01000002">
    <property type="protein sequence ID" value="RAK52789.1"/>
    <property type="molecule type" value="Genomic_DNA"/>
</dbReference>
<evidence type="ECO:0000256" key="2">
    <source>
        <dbReference type="ARBA" id="ARBA00022801"/>
    </source>
</evidence>
<evidence type="ECO:0000259" key="5">
    <source>
        <dbReference type="Pfam" id="PF00149"/>
    </source>
</evidence>
<dbReference type="InterPro" id="IPR050884">
    <property type="entry name" value="CNP_phosphodiesterase-III"/>
</dbReference>
<evidence type="ECO:0000256" key="4">
    <source>
        <dbReference type="ARBA" id="ARBA00025742"/>
    </source>
</evidence>
<name>A0A328ADR3_9CAUL</name>
<evidence type="ECO:0000256" key="1">
    <source>
        <dbReference type="ARBA" id="ARBA00022723"/>
    </source>
</evidence>
<dbReference type="GO" id="GO:0046872">
    <property type="term" value="F:metal ion binding"/>
    <property type="evidence" value="ECO:0007669"/>
    <property type="project" value="UniProtKB-KW"/>
</dbReference>
<dbReference type="Pfam" id="PF00149">
    <property type="entry name" value="Metallophos"/>
    <property type="match status" value="1"/>
</dbReference>
<comment type="similarity">
    <text evidence="4">Belongs to the cyclic nucleotide phosphodiesterase class-III family.</text>
</comment>
<keyword evidence="2" id="KW-0378">Hydrolase</keyword>
<reference evidence="7" key="1">
    <citation type="submission" date="2018-05" db="EMBL/GenBank/DDBJ databases">
        <authorList>
            <person name="Li X."/>
        </authorList>
    </citation>
    <scope>NUCLEOTIDE SEQUENCE [LARGE SCALE GENOMIC DNA]</scope>
    <source>
        <strain evidence="7">YIM 73061</strain>
    </source>
</reference>
<dbReference type="InterPro" id="IPR004843">
    <property type="entry name" value="Calcineurin-like_PHP"/>
</dbReference>